<name>A0AC60Q3B2_IXOPE</name>
<dbReference type="EMBL" id="JABSTQ010009578">
    <property type="protein sequence ID" value="KAG0427956.1"/>
    <property type="molecule type" value="Genomic_DNA"/>
</dbReference>
<proteinExistence type="predicted"/>
<organism evidence="1 2">
    <name type="scientific">Ixodes persulcatus</name>
    <name type="common">Taiga tick</name>
    <dbReference type="NCBI Taxonomy" id="34615"/>
    <lineage>
        <taxon>Eukaryota</taxon>
        <taxon>Metazoa</taxon>
        <taxon>Ecdysozoa</taxon>
        <taxon>Arthropoda</taxon>
        <taxon>Chelicerata</taxon>
        <taxon>Arachnida</taxon>
        <taxon>Acari</taxon>
        <taxon>Parasitiformes</taxon>
        <taxon>Ixodida</taxon>
        <taxon>Ixodoidea</taxon>
        <taxon>Ixodidae</taxon>
        <taxon>Ixodinae</taxon>
        <taxon>Ixodes</taxon>
    </lineage>
</organism>
<reference evidence="1 2" key="1">
    <citation type="journal article" date="2020" name="Cell">
        <title>Large-Scale Comparative Analyses of Tick Genomes Elucidate Their Genetic Diversity and Vector Capacities.</title>
        <authorList>
            <consortium name="Tick Genome and Microbiome Consortium (TIGMIC)"/>
            <person name="Jia N."/>
            <person name="Wang J."/>
            <person name="Shi W."/>
            <person name="Du L."/>
            <person name="Sun Y."/>
            <person name="Zhan W."/>
            <person name="Jiang J.F."/>
            <person name="Wang Q."/>
            <person name="Zhang B."/>
            <person name="Ji P."/>
            <person name="Bell-Sakyi L."/>
            <person name="Cui X.M."/>
            <person name="Yuan T.T."/>
            <person name="Jiang B.G."/>
            <person name="Yang W.F."/>
            <person name="Lam T.T."/>
            <person name="Chang Q.C."/>
            <person name="Ding S.J."/>
            <person name="Wang X.J."/>
            <person name="Zhu J.G."/>
            <person name="Ruan X.D."/>
            <person name="Zhao L."/>
            <person name="Wei J.T."/>
            <person name="Ye R.Z."/>
            <person name="Que T.C."/>
            <person name="Du C.H."/>
            <person name="Zhou Y.H."/>
            <person name="Cheng J.X."/>
            <person name="Dai P.F."/>
            <person name="Guo W.B."/>
            <person name="Han X.H."/>
            <person name="Huang E.J."/>
            <person name="Li L.F."/>
            <person name="Wei W."/>
            <person name="Gao Y.C."/>
            <person name="Liu J.Z."/>
            <person name="Shao H.Z."/>
            <person name="Wang X."/>
            <person name="Wang C.C."/>
            <person name="Yang T.C."/>
            <person name="Huo Q.B."/>
            <person name="Li W."/>
            <person name="Chen H.Y."/>
            <person name="Chen S.E."/>
            <person name="Zhou L.G."/>
            <person name="Ni X.B."/>
            <person name="Tian J.H."/>
            <person name="Sheng Y."/>
            <person name="Liu T."/>
            <person name="Pan Y.S."/>
            <person name="Xia L.Y."/>
            <person name="Li J."/>
            <person name="Zhao F."/>
            <person name="Cao W.C."/>
        </authorList>
    </citation>
    <scope>NUCLEOTIDE SEQUENCE [LARGE SCALE GENOMIC DNA]</scope>
    <source>
        <strain evidence="1">Iper-2018</strain>
    </source>
</reference>
<accession>A0AC60Q3B2</accession>
<sequence>MKVLFKCMNATLKVDTLVVQSEDNWAKKADEALSVCLHRHLVFAGLRVLCATDM</sequence>
<dbReference type="Proteomes" id="UP000805193">
    <property type="component" value="Unassembled WGS sequence"/>
</dbReference>
<protein>
    <submittedName>
        <fullName evidence="1">Uncharacterized protein</fullName>
    </submittedName>
</protein>
<feature type="non-terminal residue" evidence="1">
    <location>
        <position position="1"/>
    </location>
</feature>
<comment type="caution">
    <text evidence="1">The sequence shown here is derived from an EMBL/GenBank/DDBJ whole genome shotgun (WGS) entry which is preliminary data.</text>
</comment>
<gene>
    <name evidence="1" type="ORF">HPB47_025041</name>
</gene>
<evidence type="ECO:0000313" key="1">
    <source>
        <dbReference type="EMBL" id="KAG0427956.1"/>
    </source>
</evidence>
<evidence type="ECO:0000313" key="2">
    <source>
        <dbReference type="Proteomes" id="UP000805193"/>
    </source>
</evidence>
<feature type="non-terminal residue" evidence="1">
    <location>
        <position position="54"/>
    </location>
</feature>
<keyword evidence="2" id="KW-1185">Reference proteome</keyword>